<proteinExistence type="predicted"/>
<sequence length="229" mass="26263">MPVHRNSLLNLIGPRVIGIRTEVLDKNNVVNSTLTRCQEVVRNLGKEIREEAATRMSKEVIRLARINIKRGSAKSKYPHPLDFKRDEVHKRPAQRLSASLRAEKVGARDVFVIRAGEGIEYARIHDRPKGEFTRINAKHVQYLAFPNRKSIAVTVRRRHVTKQGVERIYSYRKVPKKIRVKSVARPGTAFLSRAVDRVAARTDKFLDKAIQKVGRNTGRRYTSRGARIR</sequence>
<accession>A0AAX4QG45</accession>
<protein>
    <recommendedName>
        <fullName evidence="3">Minor tail protein</fullName>
    </recommendedName>
</protein>
<organism evidence="1 2">
    <name type="scientific">Microcystis phage Mvi-JY20</name>
    <dbReference type="NCBI Taxonomy" id="3128146"/>
    <lineage>
        <taxon>Viruses</taxon>
        <taxon>Duplodnaviria</taxon>
        <taxon>Heunggongvirae</taxon>
        <taxon>Uroviricota</taxon>
        <taxon>Caudoviricetes</taxon>
    </lineage>
</organism>
<evidence type="ECO:0000313" key="2">
    <source>
        <dbReference type="Proteomes" id="UP001459105"/>
    </source>
</evidence>
<reference evidence="1" key="1">
    <citation type="submission" date="2024-03" db="EMBL/GenBank/DDBJ databases">
        <authorList>
            <person name="Lin W."/>
            <person name="Li D."/>
            <person name="Tong Y."/>
        </authorList>
    </citation>
    <scope>NUCLEOTIDE SEQUENCE</scope>
</reference>
<name>A0AAX4QG45_9CAUD</name>
<evidence type="ECO:0000313" key="1">
    <source>
        <dbReference type="EMBL" id="XAI95514.1"/>
    </source>
</evidence>
<evidence type="ECO:0008006" key="3">
    <source>
        <dbReference type="Google" id="ProtNLM"/>
    </source>
</evidence>
<dbReference type="Proteomes" id="UP001459105">
    <property type="component" value="Segment"/>
</dbReference>
<dbReference type="EMBL" id="PP438412">
    <property type="protein sequence ID" value="XAI95514.1"/>
    <property type="molecule type" value="Genomic_DNA"/>
</dbReference>